<dbReference type="InterPro" id="IPR029058">
    <property type="entry name" value="AB_hydrolase_fold"/>
</dbReference>
<dbReference type="InterPro" id="IPR019826">
    <property type="entry name" value="Carboxylesterase_B_AS"/>
</dbReference>
<keyword evidence="6" id="KW-0443">Lipid metabolism</keyword>
<protein>
    <recommendedName>
        <fullName evidence="8">Carboxylic ester hydrolase</fullName>
        <ecNumber evidence="8">3.1.1.-</ecNumber>
    </recommendedName>
</protein>
<dbReference type="EC" id="3.1.1.-" evidence="8"/>
<dbReference type="RefSeq" id="XP_056057538.1">
    <property type="nucleotide sequence ID" value="XM_056198379.1"/>
</dbReference>
<dbReference type="InterPro" id="IPR050309">
    <property type="entry name" value="Type-B_Carboxylest/Lipase"/>
</dbReference>
<evidence type="ECO:0000256" key="3">
    <source>
        <dbReference type="ARBA" id="ARBA00022525"/>
    </source>
</evidence>
<evidence type="ECO:0000256" key="8">
    <source>
        <dbReference type="RuleBase" id="RU361235"/>
    </source>
</evidence>
<keyword evidence="11" id="KW-1185">Reference proteome</keyword>
<keyword evidence="7" id="KW-0325">Glycoprotein</keyword>
<dbReference type="GeneID" id="80895596"/>
<proteinExistence type="inferred from homology"/>
<evidence type="ECO:0000256" key="4">
    <source>
        <dbReference type="ARBA" id="ARBA00022729"/>
    </source>
</evidence>
<comment type="similarity">
    <text evidence="2 8">Belongs to the type-B carboxylesterase/lipase family.</text>
</comment>
<sequence>MKPAVSFLCILLYGCQLSCALPGATKDDRAATEERSNTVKVTFRGGSVIGRSRLGTEAFTAIPYAEPPVGDFRLRPPQQFTGTLKDHDGTGLSPSCPQHYVDTDAMDLISSVASGILKLPFFDRLTGQEDCLTLTVQRPAGTKPGDGLPILFWIYGGAFVLGGTNTYDATSFLARAVDQGQPFIMVSVNYRLNGFGFMGGREVLEAGVSNLGLLDQRLGLQWVADNIADFGGDPDKVTIWGESAGSISVFDQMLLFGGNATYKGKPLFRGAIMDSGSVLPTDPVDCQQEQELFDETVRSAGCSGAADTLHCLRQLPYEKFYNAVTSVPGIASINHLQWSHIPRPDGKVLVESPDVMAAKGNLHAVPLIIGNQEDEGSVFAIITPNLTSTDRIVNYLSEYVLHNTSREMIQQFVDMYPTSPAAGSPFRTGFLNELYPGFKRMSALIGDAILHFPRRYVLETVSRVKPDTPMWSYLASYDYGLPFVGTFHGSDILQTFYGLPPNHAEKSSRTYYLNFIHNLDPNKGVENYDNWPRWTESEKLMWLKTPYNNDLLGDDFRKDRSDFFNQNIASLRY</sequence>
<feature type="chain" id="PRO_5041012675" description="Carboxylic ester hydrolase" evidence="8">
    <location>
        <begin position="21"/>
        <end position="573"/>
    </location>
</feature>
<dbReference type="PROSITE" id="PS00122">
    <property type="entry name" value="CARBOXYLESTERASE_B_1"/>
    <property type="match status" value="1"/>
</dbReference>
<evidence type="ECO:0000256" key="1">
    <source>
        <dbReference type="ARBA" id="ARBA00004613"/>
    </source>
</evidence>
<dbReference type="Proteomes" id="UP001144673">
    <property type="component" value="Unassembled WGS sequence"/>
</dbReference>
<keyword evidence="3" id="KW-0964">Secreted</keyword>
<dbReference type="GO" id="GO:0016787">
    <property type="term" value="F:hydrolase activity"/>
    <property type="evidence" value="ECO:0007669"/>
    <property type="project" value="UniProtKB-KW"/>
</dbReference>
<feature type="signal peptide" evidence="8">
    <location>
        <begin position="1"/>
        <end position="20"/>
    </location>
</feature>
<dbReference type="SUPFAM" id="SSF53474">
    <property type="entry name" value="alpha/beta-Hydrolases"/>
    <property type="match status" value="1"/>
</dbReference>
<dbReference type="KEGG" id="amus:LMH87_008437"/>
<evidence type="ECO:0000313" key="11">
    <source>
        <dbReference type="Proteomes" id="UP001144673"/>
    </source>
</evidence>
<keyword evidence="4 8" id="KW-0732">Signal</keyword>
<comment type="subcellular location">
    <subcellularLocation>
        <location evidence="1">Secreted</location>
    </subcellularLocation>
</comment>
<evidence type="ECO:0000259" key="9">
    <source>
        <dbReference type="Pfam" id="PF00135"/>
    </source>
</evidence>
<dbReference type="AlphaFoldDB" id="A0A9W8UQW3"/>
<dbReference type="GO" id="GO:0005576">
    <property type="term" value="C:extracellular region"/>
    <property type="evidence" value="ECO:0007669"/>
    <property type="project" value="UniProtKB-SubCell"/>
</dbReference>
<evidence type="ECO:0000256" key="7">
    <source>
        <dbReference type="ARBA" id="ARBA00023180"/>
    </source>
</evidence>
<dbReference type="PANTHER" id="PTHR11559">
    <property type="entry name" value="CARBOXYLESTERASE"/>
    <property type="match status" value="1"/>
</dbReference>
<dbReference type="GO" id="GO:0006629">
    <property type="term" value="P:lipid metabolic process"/>
    <property type="evidence" value="ECO:0007669"/>
    <property type="project" value="UniProtKB-KW"/>
</dbReference>
<evidence type="ECO:0000313" key="10">
    <source>
        <dbReference type="EMBL" id="KAJ4159539.1"/>
    </source>
</evidence>
<dbReference type="FunFam" id="3.40.50.1820:FF:000213">
    <property type="entry name" value="Carboxylic ester hydrolase"/>
    <property type="match status" value="1"/>
</dbReference>
<dbReference type="PROSITE" id="PS51257">
    <property type="entry name" value="PROKAR_LIPOPROTEIN"/>
    <property type="match status" value="1"/>
</dbReference>
<dbReference type="Pfam" id="PF00135">
    <property type="entry name" value="COesterase"/>
    <property type="match status" value="1"/>
</dbReference>
<evidence type="ECO:0000256" key="5">
    <source>
        <dbReference type="ARBA" id="ARBA00022801"/>
    </source>
</evidence>
<evidence type="ECO:0000256" key="6">
    <source>
        <dbReference type="ARBA" id="ARBA00023098"/>
    </source>
</evidence>
<evidence type="ECO:0000256" key="2">
    <source>
        <dbReference type="ARBA" id="ARBA00005964"/>
    </source>
</evidence>
<name>A0A9W8UQW3_AKAMU</name>
<dbReference type="Gene3D" id="3.40.50.1820">
    <property type="entry name" value="alpha/beta hydrolase"/>
    <property type="match status" value="1"/>
</dbReference>
<reference evidence="10" key="1">
    <citation type="journal article" date="2023" name="Access Microbiol">
        <title>De-novo genome assembly for Akanthomyces muscarius, a biocontrol agent of insect agricultural pests.</title>
        <authorList>
            <person name="Erdos Z."/>
            <person name="Studholme D.J."/>
            <person name="Raymond B."/>
            <person name="Sharma M."/>
        </authorList>
    </citation>
    <scope>NUCLEOTIDE SEQUENCE</scope>
    <source>
        <strain evidence="10">Ve6</strain>
    </source>
</reference>
<organism evidence="10 11">
    <name type="scientific">Akanthomyces muscarius</name>
    <name type="common">Entomopathogenic fungus</name>
    <name type="synonym">Lecanicillium muscarium</name>
    <dbReference type="NCBI Taxonomy" id="2231603"/>
    <lineage>
        <taxon>Eukaryota</taxon>
        <taxon>Fungi</taxon>
        <taxon>Dikarya</taxon>
        <taxon>Ascomycota</taxon>
        <taxon>Pezizomycotina</taxon>
        <taxon>Sordariomycetes</taxon>
        <taxon>Hypocreomycetidae</taxon>
        <taxon>Hypocreales</taxon>
        <taxon>Cordycipitaceae</taxon>
        <taxon>Akanthomyces</taxon>
    </lineage>
</organism>
<comment type="caution">
    <text evidence="10">The sequence shown here is derived from an EMBL/GenBank/DDBJ whole genome shotgun (WGS) entry which is preliminary data.</text>
</comment>
<gene>
    <name evidence="10" type="ORF">LMH87_008437</name>
</gene>
<dbReference type="InterPro" id="IPR002018">
    <property type="entry name" value="CarbesteraseB"/>
</dbReference>
<dbReference type="EMBL" id="JAJHUN010000005">
    <property type="protein sequence ID" value="KAJ4159539.1"/>
    <property type="molecule type" value="Genomic_DNA"/>
</dbReference>
<accession>A0A9W8UQW3</accession>
<keyword evidence="5 8" id="KW-0378">Hydrolase</keyword>
<feature type="domain" description="Carboxylesterase type B" evidence="9">
    <location>
        <begin position="40"/>
        <end position="550"/>
    </location>
</feature>